<dbReference type="Gene3D" id="3.30.465.10">
    <property type="match status" value="1"/>
</dbReference>
<organism evidence="8 9">
    <name type="scientific">Sistotremastrum suecicum HHB10207 ss-3</name>
    <dbReference type="NCBI Taxonomy" id="1314776"/>
    <lineage>
        <taxon>Eukaryota</taxon>
        <taxon>Fungi</taxon>
        <taxon>Dikarya</taxon>
        <taxon>Basidiomycota</taxon>
        <taxon>Agaricomycotina</taxon>
        <taxon>Agaricomycetes</taxon>
        <taxon>Sistotremastrales</taxon>
        <taxon>Sistotremastraceae</taxon>
        <taxon>Sistotremastrum</taxon>
    </lineage>
</organism>
<name>A0A166DD77_9AGAM</name>
<dbReference type="InterPro" id="IPR036318">
    <property type="entry name" value="FAD-bd_PCMH-like_sf"/>
</dbReference>
<dbReference type="InterPro" id="IPR006094">
    <property type="entry name" value="Oxid_FAD_bind_N"/>
</dbReference>
<evidence type="ECO:0000256" key="5">
    <source>
        <dbReference type="ARBA" id="ARBA00023002"/>
    </source>
</evidence>
<dbReference type="Gene3D" id="3.40.462.20">
    <property type="match status" value="1"/>
</dbReference>
<dbReference type="Pfam" id="PF08031">
    <property type="entry name" value="BBE"/>
    <property type="match status" value="1"/>
</dbReference>
<dbReference type="AlphaFoldDB" id="A0A166DD77"/>
<dbReference type="Proteomes" id="UP000076798">
    <property type="component" value="Unassembled WGS sequence"/>
</dbReference>
<dbReference type="OrthoDB" id="407275at2759"/>
<evidence type="ECO:0000256" key="3">
    <source>
        <dbReference type="ARBA" id="ARBA00022630"/>
    </source>
</evidence>
<gene>
    <name evidence="8" type="ORF">SISSUDRAFT_1070836</name>
</gene>
<comment type="cofactor">
    <cofactor evidence="1">
        <name>FAD</name>
        <dbReference type="ChEBI" id="CHEBI:57692"/>
    </cofactor>
</comment>
<evidence type="ECO:0000256" key="2">
    <source>
        <dbReference type="ARBA" id="ARBA00005466"/>
    </source>
</evidence>
<keyword evidence="3" id="KW-0285">Flavoprotein</keyword>
<dbReference type="SUPFAM" id="SSF56176">
    <property type="entry name" value="FAD-binding/transporter-associated domain-like"/>
    <property type="match status" value="1"/>
</dbReference>
<protein>
    <submittedName>
        <fullName evidence="8">Glucooligosaccharide oxidase</fullName>
    </submittedName>
</protein>
<dbReference type="EMBL" id="KV428064">
    <property type="protein sequence ID" value="KZT38392.1"/>
    <property type="molecule type" value="Genomic_DNA"/>
</dbReference>
<dbReference type="GO" id="GO:0071949">
    <property type="term" value="F:FAD binding"/>
    <property type="evidence" value="ECO:0007669"/>
    <property type="project" value="InterPro"/>
</dbReference>
<accession>A0A166DD77</accession>
<dbReference type="PROSITE" id="PS51387">
    <property type="entry name" value="FAD_PCMH"/>
    <property type="match status" value="1"/>
</dbReference>
<sequence length="491" mass="52167">MVMIPLSFVLAISAVWAAPNTGNPNALWSCLSGKGWNLETVSNANYAKDSTAFNERLSFKPVAIVSPPDLNGVAGAVNCARTNNFKVSALSGGHSYAAFGLGGQDNQVVINLKNLKNITLNSDGTVVSGTGNRLGDLAQAIWDQGQRALPHGTCPYVGTGGHTSYGGFGLFSRQAGLLLDTVVSAQVVLANGEVVTASPTQNTDIFWAIRGAAPSFGIVVSWTYQTVPAPSTVTFQLGWSKSLTQNQFVTAFSAFQNFSTTAPNALGFDGDIGADGNGGISLTFLGVWYGAASQFQSTIAPFLAKIPAGYTLTANNMTWIQQLDFLAGSSSLSTAAPDTLAQHDTFFAKSLMTTGPSSQTALNSFASYLYSQGAHSDTNWFIGFDLYGGKISQTASNATAYTNRNAFITYQFYASSQNSNPPYPADGISFVTNMLNSLEPNPQEAYPNYVDPTLTAAQWKSQYFSTNYARLLSIKNSVDPQQVFSFPQSIS</sequence>
<keyword evidence="4" id="KW-0274">FAD</keyword>
<evidence type="ECO:0000256" key="4">
    <source>
        <dbReference type="ARBA" id="ARBA00022827"/>
    </source>
</evidence>
<dbReference type="PANTHER" id="PTHR42973">
    <property type="entry name" value="BINDING OXIDOREDUCTASE, PUTATIVE (AFU_ORTHOLOGUE AFUA_1G17690)-RELATED"/>
    <property type="match status" value="1"/>
</dbReference>
<dbReference type="InterPro" id="IPR012951">
    <property type="entry name" value="BBE"/>
</dbReference>
<comment type="similarity">
    <text evidence="2">Belongs to the oxygen-dependent FAD-linked oxidoreductase family.</text>
</comment>
<reference evidence="8 9" key="1">
    <citation type="journal article" date="2016" name="Mol. Biol. Evol.">
        <title>Comparative Genomics of Early-Diverging Mushroom-Forming Fungi Provides Insights into the Origins of Lignocellulose Decay Capabilities.</title>
        <authorList>
            <person name="Nagy L.G."/>
            <person name="Riley R."/>
            <person name="Tritt A."/>
            <person name="Adam C."/>
            <person name="Daum C."/>
            <person name="Floudas D."/>
            <person name="Sun H."/>
            <person name="Yadav J.S."/>
            <person name="Pangilinan J."/>
            <person name="Larsson K.H."/>
            <person name="Matsuura K."/>
            <person name="Barry K."/>
            <person name="Labutti K."/>
            <person name="Kuo R."/>
            <person name="Ohm R.A."/>
            <person name="Bhattacharya S.S."/>
            <person name="Shirouzu T."/>
            <person name="Yoshinaga Y."/>
            <person name="Martin F.M."/>
            <person name="Grigoriev I.V."/>
            <person name="Hibbett D.S."/>
        </authorList>
    </citation>
    <scope>NUCLEOTIDE SEQUENCE [LARGE SCALE GENOMIC DNA]</scope>
    <source>
        <strain evidence="8 9">HHB10207 ss-3</strain>
    </source>
</reference>
<keyword evidence="9" id="KW-1185">Reference proteome</keyword>
<dbReference type="STRING" id="1314776.A0A166DD77"/>
<feature type="domain" description="FAD-binding PCMH-type" evidence="7">
    <location>
        <begin position="57"/>
        <end position="229"/>
    </location>
</feature>
<proteinExistence type="inferred from homology"/>
<evidence type="ECO:0000256" key="6">
    <source>
        <dbReference type="SAM" id="SignalP"/>
    </source>
</evidence>
<dbReference type="GO" id="GO:0016491">
    <property type="term" value="F:oxidoreductase activity"/>
    <property type="evidence" value="ECO:0007669"/>
    <property type="project" value="UniProtKB-KW"/>
</dbReference>
<dbReference type="InterPro" id="IPR016169">
    <property type="entry name" value="FAD-bd_PCMH_sub2"/>
</dbReference>
<feature type="chain" id="PRO_5007872111" evidence="6">
    <location>
        <begin position="18"/>
        <end position="491"/>
    </location>
</feature>
<feature type="signal peptide" evidence="6">
    <location>
        <begin position="1"/>
        <end position="17"/>
    </location>
</feature>
<evidence type="ECO:0000256" key="1">
    <source>
        <dbReference type="ARBA" id="ARBA00001974"/>
    </source>
</evidence>
<evidence type="ECO:0000313" key="8">
    <source>
        <dbReference type="EMBL" id="KZT38392.1"/>
    </source>
</evidence>
<dbReference type="InterPro" id="IPR050416">
    <property type="entry name" value="FAD-linked_Oxidoreductase"/>
</dbReference>
<evidence type="ECO:0000259" key="7">
    <source>
        <dbReference type="PROSITE" id="PS51387"/>
    </source>
</evidence>
<keyword evidence="5" id="KW-0560">Oxidoreductase</keyword>
<keyword evidence="6" id="KW-0732">Signal</keyword>
<dbReference type="InterPro" id="IPR016166">
    <property type="entry name" value="FAD-bd_PCMH"/>
</dbReference>
<evidence type="ECO:0000313" key="9">
    <source>
        <dbReference type="Proteomes" id="UP000076798"/>
    </source>
</evidence>
<dbReference type="PANTHER" id="PTHR42973:SF39">
    <property type="entry name" value="FAD-BINDING PCMH-TYPE DOMAIN-CONTAINING PROTEIN"/>
    <property type="match status" value="1"/>
</dbReference>
<dbReference type="Pfam" id="PF01565">
    <property type="entry name" value="FAD_binding_4"/>
    <property type="match status" value="1"/>
</dbReference>